<evidence type="ECO:0000313" key="2">
    <source>
        <dbReference type="Proteomes" id="UP000243217"/>
    </source>
</evidence>
<accession>A0A1V9ZE11</accession>
<dbReference type="EMBL" id="JNBS01001986">
    <property type="protein sequence ID" value="OQR96121.1"/>
    <property type="molecule type" value="Genomic_DNA"/>
</dbReference>
<organism evidence="1 2">
    <name type="scientific">Thraustotheca clavata</name>
    <dbReference type="NCBI Taxonomy" id="74557"/>
    <lineage>
        <taxon>Eukaryota</taxon>
        <taxon>Sar</taxon>
        <taxon>Stramenopiles</taxon>
        <taxon>Oomycota</taxon>
        <taxon>Saprolegniomycetes</taxon>
        <taxon>Saprolegniales</taxon>
        <taxon>Achlyaceae</taxon>
        <taxon>Thraustotheca</taxon>
    </lineage>
</organism>
<name>A0A1V9ZE11_9STRA</name>
<reference evidence="1 2" key="1">
    <citation type="journal article" date="2014" name="Genome Biol. Evol.">
        <title>The secreted proteins of Achlya hypogyna and Thraustotheca clavata identify the ancestral oomycete secretome and reveal gene acquisitions by horizontal gene transfer.</title>
        <authorList>
            <person name="Misner I."/>
            <person name="Blouin N."/>
            <person name="Leonard G."/>
            <person name="Richards T.A."/>
            <person name="Lane C.E."/>
        </authorList>
    </citation>
    <scope>NUCLEOTIDE SEQUENCE [LARGE SCALE GENOMIC DNA]</scope>
    <source>
        <strain evidence="1 2">ATCC 34112</strain>
    </source>
</reference>
<proteinExistence type="predicted"/>
<protein>
    <submittedName>
        <fullName evidence="1">Uncharacterized protein</fullName>
    </submittedName>
</protein>
<keyword evidence="2" id="KW-1185">Reference proteome</keyword>
<evidence type="ECO:0000313" key="1">
    <source>
        <dbReference type="EMBL" id="OQR96121.1"/>
    </source>
</evidence>
<dbReference type="Proteomes" id="UP000243217">
    <property type="component" value="Unassembled WGS sequence"/>
</dbReference>
<dbReference type="OrthoDB" id="444119at2759"/>
<dbReference type="AlphaFoldDB" id="A0A1V9ZE11"/>
<comment type="caution">
    <text evidence="1">The sequence shown here is derived from an EMBL/GenBank/DDBJ whole genome shotgun (WGS) entry which is preliminary data.</text>
</comment>
<sequence length="119" mass="13782">MALDIIFVDTCTKQLMLDLKLPLGAIEISILNTNQEKCQGNNKLADEYSQCYDFLSEYDITDGSLTVRNTLKLPWYTFPYQISLAILMFYLINGKLTELLTAIIYPQQHVRYIYSNIQN</sequence>
<gene>
    <name evidence="1" type="ORF">THRCLA_22020</name>
</gene>